<dbReference type="PROSITE" id="PS51762">
    <property type="entry name" value="GH16_2"/>
    <property type="match status" value="1"/>
</dbReference>
<evidence type="ECO:0000256" key="2">
    <source>
        <dbReference type="ARBA" id="ARBA00023295"/>
    </source>
</evidence>
<comment type="caution">
    <text evidence="6">The sequence shown here is derived from an EMBL/GenBank/DDBJ whole genome shotgun (WGS) entry which is preliminary data.</text>
</comment>
<evidence type="ECO:0000256" key="1">
    <source>
        <dbReference type="ARBA" id="ARBA00022801"/>
    </source>
</evidence>
<dbReference type="InterPro" id="IPR008264">
    <property type="entry name" value="Beta_glucanase"/>
</dbReference>
<sequence>MFTTTITTSTIASSRKKWIKLSYTLLSSIIIMQISCNTVVAQEPVVCDCGFQDEYDRVWSEIWYADYASYSADLQKDKNYLVMDYTVPAKHVNTIDRIFDPNNVQVIEDGGIHLNVKKTDDDGFTSASFGTRRQDILYGTFRASMKTSSEPGTVAAFFFFKNNTCEIDMESLSRIQNPWKTYFSVQPQIYNEDGSASNLTNDKHTLPFDPTSAFHEYRFDWTPEDVTYYLDGEEANRINQNIPDAPGRVLINHWTDGNPNYSGLPPAQDATLSLANLTLFFNSSEATAPPACQRSSKPCSITGTYKL</sequence>
<evidence type="ECO:0000256" key="4">
    <source>
        <dbReference type="SAM" id="MobiDB-lite"/>
    </source>
</evidence>
<dbReference type="OrthoDB" id="25131at2759"/>
<name>A0A8H7VHR9_9FUNG</name>
<dbReference type="EMBL" id="JAEPRB010000342">
    <property type="protein sequence ID" value="KAG2216953.1"/>
    <property type="molecule type" value="Genomic_DNA"/>
</dbReference>
<dbReference type="AlphaFoldDB" id="A0A8H7VHR9"/>
<dbReference type="GO" id="GO:0004553">
    <property type="term" value="F:hydrolase activity, hydrolyzing O-glycosyl compounds"/>
    <property type="evidence" value="ECO:0007669"/>
    <property type="project" value="InterPro"/>
</dbReference>
<keyword evidence="2" id="KW-0326">Glycosidase</keyword>
<keyword evidence="7" id="KW-1185">Reference proteome</keyword>
<evidence type="ECO:0000313" key="6">
    <source>
        <dbReference type="EMBL" id="KAG2216953.1"/>
    </source>
</evidence>
<dbReference type="PANTHER" id="PTHR38121:SF5">
    <property type="entry name" value="GH16 DOMAIN-CONTAINING PROTEIN"/>
    <property type="match status" value="1"/>
</dbReference>
<dbReference type="GO" id="GO:0005975">
    <property type="term" value="P:carbohydrate metabolic process"/>
    <property type="evidence" value="ECO:0007669"/>
    <property type="project" value="InterPro"/>
</dbReference>
<evidence type="ECO:0000259" key="5">
    <source>
        <dbReference type="PROSITE" id="PS51762"/>
    </source>
</evidence>
<reference evidence="6 7" key="1">
    <citation type="submission" date="2020-12" db="EMBL/GenBank/DDBJ databases">
        <title>Metabolic potential, ecology and presence of endohyphal bacteria is reflected in genomic diversity of Mucoromycotina.</title>
        <authorList>
            <person name="Muszewska A."/>
            <person name="Okrasinska A."/>
            <person name="Steczkiewicz K."/>
            <person name="Drgas O."/>
            <person name="Orlowska M."/>
            <person name="Perlinska-Lenart U."/>
            <person name="Aleksandrzak-Piekarczyk T."/>
            <person name="Szatraj K."/>
            <person name="Zielenkiewicz U."/>
            <person name="Pilsyk S."/>
            <person name="Malc E."/>
            <person name="Mieczkowski P."/>
            <person name="Kruszewska J.S."/>
            <person name="Biernat P."/>
            <person name="Pawlowska J."/>
        </authorList>
    </citation>
    <scope>NUCLEOTIDE SEQUENCE [LARGE SCALE GENOMIC DNA]</scope>
    <source>
        <strain evidence="6 7">CBS 142.35</strain>
    </source>
</reference>
<dbReference type="SUPFAM" id="SSF49899">
    <property type="entry name" value="Concanavalin A-like lectins/glucanases"/>
    <property type="match status" value="1"/>
</dbReference>
<dbReference type="InterPro" id="IPR000757">
    <property type="entry name" value="Beta-glucanase-like"/>
</dbReference>
<dbReference type="PRINTS" id="PR00737">
    <property type="entry name" value="GLHYDRLASE16"/>
</dbReference>
<feature type="active site" description="Nucleophile" evidence="3">
    <location>
        <position position="166"/>
    </location>
</feature>
<dbReference type="Pfam" id="PF00722">
    <property type="entry name" value="Glyco_hydro_16"/>
    <property type="match status" value="1"/>
</dbReference>
<dbReference type="CDD" id="cd00413">
    <property type="entry name" value="Glyco_hydrolase_16"/>
    <property type="match status" value="1"/>
</dbReference>
<dbReference type="Gene3D" id="2.60.120.200">
    <property type="match status" value="1"/>
</dbReference>
<dbReference type="PANTHER" id="PTHR38121">
    <property type="entry name" value="GH16 DOMAIN-CONTAINING PROTEIN"/>
    <property type="match status" value="1"/>
</dbReference>
<feature type="active site" description="Proton donor" evidence="3">
    <location>
        <position position="170"/>
    </location>
</feature>
<feature type="domain" description="GH16" evidence="5">
    <location>
        <begin position="65"/>
        <end position="292"/>
    </location>
</feature>
<accession>A0A8H7VHR9</accession>
<protein>
    <recommendedName>
        <fullName evidence="5">GH16 domain-containing protein</fullName>
    </recommendedName>
</protein>
<feature type="region of interest" description="Disordered" evidence="4">
    <location>
        <begin position="287"/>
        <end position="307"/>
    </location>
</feature>
<gene>
    <name evidence="6" type="ORF">INT45_001424</name>
</gene>
<proteinExistence type="predicted"/>
<organism evidence="6 7">
    <name type="scientific">Circinella minor</name>
    <dbReference type="NCBI Taxonomy" id="1195481"/>
    <lineage>
        <taxon>Eukaryota</taxon>
        <taxon>Fungi</taxon>
        <taxon>Fungi incertae sedis</taxon>
        <taxon>Mucoromycota</taxon>
        <taxon>Mucoromycotina</taxon>
        <taxon>Mucoromycetes</taxon>
        <taxon>Mucorales</taxon>
        <taxon>Lichtheimiaceae</taxon>
        <taxon>Circinella</taxon>
    </lineage>
</organism>
<dbReference type="InterPro" id="IPR013320">
    <property type="entry name" value="ConA-like_dom_sf"/>
</dbReference>
<dbReference type="Proteomes" id="UP000646827">
    <property type="component" value="Unassembled WGS sequence"/>
</dbReference>
<evidence type="ECO:0000256" key="3">
    <source>
        <dbReference type="PIRSR" id="PIRSR608264-1"/>
    </source>
</evidence>
<keyword evidence="1" id="KW-0378">Hydrolase</keyword>
<feature type="compositionally biased region" description="Polar residues" evidence="4">
    <location>
        <begin position="293"/>
        <end position="307"/>
    </location>
</feature>
<evidence type="ECO:0000313" key="7">
    <source>
        <dbReference type="Proteomes" id="UP000646827"/>
    </source>
</evidence>